<proteinExistence type="predicted"/>
<organism evidence="2 3">
    <name type="scientific">Stenotrophomonas maltophilia</name>
    <name type="common">Pseudomonas maltophilia</name>
    <name type="synonym">Xanthomonas maltophilia</name>
    <dbReference type="NCBI Taxonomy" id="40324"/>
    <lineage>
        <taxon>Bacteria</taxon>
        <taxon>Pseudomonadati</taxon>
        <taxon>Pseudomonadota</taxon>
        <taxon>Gammaproteobacteria</taxon>
        <taxon>Lysobacterales</taxon>
        <taxon>Lysobacteraceae</taxon>
        <taxon>Stenotrophomonas</taxon>
        <taxon>Stenotrophomonas maltophilia group</taxon>
    </lineage>
</organism>
<sequence length="211" mass="23196">MVKNKHTARISAGATGARILPGMSSPFDLPEFMTVTRPSGWVQSGERWDLWWNGRSVANIVPHAVLGFRVYLDARKMSQTKVVAATNVRQARRYAERWCAARLCPQLRLREAVARLVDVAPETSAAPSPALSREQRQQARRLAEAGAGEVVRIKQALAPRQPAMKTRPELQGRGGAWSIPGQAPSSRHSNGNASPARLMPRVPRARSSPPR</sequence>
<dbReference type="Proteomes" id="UP000216433">
    <property type="component" value="Unassembled WGS sequence"/>
</dbReference>
<feature type="compositionally biased region" description="Low complexity" evidence="1">
    <location>
        <begin position="200"/>
        <end position="211"/>
    </location>
</feature>
<reference evidence="2 3" key="1">
    <citation type="submission" date="2017-06" db="EMBL/GenBank/DDBJ databases">
        <title>Genome sequencing and assembly of Stenotrophomonas maltophilia DF07.</title>
        <authorList>
            <person name="Iyer R."/>
        </authorList>
    </citation>
    <scope>NUCLEOTIDE SEQUENCE [LARGE SCALE GENOMIC DNA]</scope>
    <source>
        <strain evidence="2 3">DF07</strain>
    </source>
</reference>
<feature type="compositionally biased region" description="Basic and acidic residues" evidence="1">
    <location>
        <begin position="133"/>
        <end position="143"/>
    </location>
</feature>
<comment type="caution">
    <text evidence="2">The sequence shown here is derived from an EMBL/GenBank/DDBJ whole genome shotgun (WGS) entry which is preliminary data.</text>
</comment>
<dbReference type="RefSeq" id="WP_069138485.1">
    <property type="nucleotide sequence ID" value="NZ_JABUNQ010000002.1"/>
</dbReference>
<evidence type="ECO:0000313" key="2">
    <source>
        <dbReference type="EMBL" id="PAM72890.1"/>
    </source>
</evidence>
<feature type="region of interest" description="Disordered" evidence="1">
    <location>
        <begin position="123"/>
        <end position="211"/>
    </location>
</feature>
<dbReference type="EMBL" id="NJGC01000005">
    <property type="protein sequence ID" value="PAM72890.1"/>
    <property type="molecule type" value="Genomic_DNA"/>
</dbReference>
<dbReference type="AlphaFoldDB" id="A0A270NMG4"/>
<name>A0A270NMG4_STEMA</name>
<evidence type="ECO:0000313" key="3">
    <source>
        <dbReference type="Proteomes" id="UP000216433"/>
    </source>
</evidence>
<feature type="compositionally biased region" description="Polar residues" evidence="1">
    <location>
        <begin position="183"/>
        <end position="193"/>
    </location>
</feature>
<protein>
    <submittedName>
        <fullName evidence="2">Uncharacterized protein</fullName>
    </submittedName>
</protein>
<gene>
    <name evidence="2" type="ORF">CEK00_06345</name>
</gene>
<evidence type="ECO:0000256" key="1">
    <source>
        <dbReference type="SAM" id="MobiDB-lite"/>
    </source>
</evidence>
<accession>A0A270NMG4</accession>